<evidence type="ECO:0000256" key="1">
    <source>
        <dbReference type="SAM" id="SignalP"/>
    </source>
</evidence>
<sequence>MPSLRFASAVLLFLPVSALAVEPFDQAARGAPSADAAPDFVLDLPVSVDGQYRRDLAVGVSMEGRVWFQSGALRDLLATLAQDGFVEEIALLDDESLVSAAALLERGLAVTYDPASLSVDIELPPAMRRTQRIAVRPFSDAPSDGQLEPADIAVGFVLDLRPRYVHEGPNEGLAPLEGRLDAVANLGGFGGWNLIASADLLEGAKHPAVVTDAAIFKDDFERAVRFLAGTLRPVSPSRLQTSPDLVGVGVFRDYAAIQPFANLRPNGATSFTLERESLVTVEVNGGAVLTERLPAGSYDLSDLPLITGGNDVRVLIEDGLARREVAVLGAYVDVDLLAQGRSRFALAAGGLRRRGGAFPETSGETVLVAQYDRGLTSQLTLGAAGLAVDEDWQVSARAALGTPIGVFAVEGALQDRAARAGAAQARYSWQSNPTAPTSHRIDAQFGIAEAGFGPLAQLSFGPVRSEPRRVDANLLYTLRSGAWNFTAAGQWSERGKVETAAASLGVSVALREVTFGLTARYEQVSDPVFGSSHEEAVLFSVSQRLGDRLRGRVTYDSDERTTQAQILRIGQQGVGEWSGRLLATDDSVSESVDAAVSLITNRAELGLEHRSSRRRGFVSSETSGRVAVGVGIADGRVAAGRPFGAGFAVIDLHESLKGRELTVVRPGGEVAARTGRLGPALHPLRVAYRTETMMLEVEELPVGYDMGPPEVEAFPGAVAGYVYTVGSGASATVMGTLVGADGEPVALAIGALVARDGSGDPAAFFTNRTGRFVAEGLRPGQYDVTLAPEGRVVAVIEVEEGEEGLVRLGELRLAEE</sequence>
<dbReference type="PANTHER" id="PTHR30451:SF5">
    <property type="entry name" value="SLR0019 PROTEIN"/>
    <property type="match status" value="1"/>
</dbReference>
<keyword evidence="1" id="KW-0732">Signal</keyword>
<dbReference type="AlphaFoldDB" id="A0A840I287"/>
<reference evidence="2 3" key="1">
    <citation type="submission" date="2020-08" db="EMBL/GenBank/DDBJ databases">
        <title>Genomic Encyclopedia of Type Strains, Phase IV (KMG-IV): sequencing the most valuable type-strain genomes for metagenomic binning, comparative biology and taxonomic classification.</title>
        <authorList>
            <person name="Goeker M."/>
        </authorList>
    </citation>
    <scope>NUCLEOTIDE SEQUENCE [LARGE SCALE GENOMIC DNA]</scope>
    <source>
        <strain evidence="2 3">DSM 102850</strain>
    </source>
</reference>
<dbReference type="RefSeq" id="WP_183817099.1">
    <property type="nucleotide sequence ID" value="NZ_JACHOB010000002.1"/>
</dbReference>
<name>A0A840I287_9PROT</name>
<dbReference type="GO" id="GO:0009297">
    <property type="term" value="P:pilus assembly"/>
    <property type="evidence" value="ECO:0007669"/>
    <property type="project" value="InterPro"/>
</dbReference>
<dbReference type="PANTHER" id="PTHR30451">
    <property type="entry name" value="OUTER MEMBRANE USHER PROTEIN"/>
    <property type="match status" value="1"/>
</dbReference>
<accession>A0A840I287</accession>
<dbReference type="EMBL" id="JACHOB010000002">
    <property type="protein sequence ID" value="MBB4658929.1"/>
    <property type="molecule type" value="Genomic_DNA"/>
</dbReference>
<dbReference type="GO" id="GO:0030246">
    <property type="term" value="F:carbohydrate binding"/>
    <property type="evidence" value="ECO:0007669"/>
    <property type="project" value="InterPro"/>
</dbReference>
<dbReference type="Proteomes" id="UP000563524">
    <property type="component" value="Unassembled WGS sequence"/>
</dbReference>
<organism evidence="2 3">
    <name type="scientific">Parvularcula dongshanensis</name>
    <dbReference type="NCBI Taxonomy" id="1173995"/>
    <lineage>
        <taxon>Bacteria</taxon>
        <taxon>Pseudomonadati</taxon>
        <taxon>Pseudomonadota</taxon>
        <taxon>Alphaproteobacteria</taxon>
        <taxon>Parvularculales</taxon>
        <taxon>Parvularculaceae</taxon>
        <taxon>Parvularcula</taxon>
    </lineage>
</organism>
<protein>
    <submittedName>
        <fullName evidence="2">Outer membrane usher protein</fullName>
    </submittedName>
</protein>
<feature type="signal peptide" evidence="1">
    <location>
        <begin position="1"/>
        <end position="20"/>
    </location>
</feature>
<gene>
    <name evidence="2" type="ORF">GGQ59_001443</name>
</gene>
<evidence type="ECO:0000313" key="3">
    <source>
        <dbReference type="Proteomes" id="UP000563524"/>
    </source>
</evidence>
<dbReference type="GO" id="GO:0009279">
    <property type="term" value="C:cell outer membrane"/>
    <property type="evidence" value="ECO:0007669"/>
    <property type="project" value="TreeGrafter"/>
</dbReference>
<dbReference type="Gene3D" id="2.60.40.3110">
    <property type="match status" value="1"/>
</dbReference>
<evidence type="ECO:0000313" key="2">
    <source>
        <dbReference type="EMBL" id="MBB4658929.1"/>
    </source>
</evidence>
<feature type="chain" id="PRO_5032985960" evidence="1">
    <location>
        <begin position="21"/>
        <end position="816"/>
    </location>
</feature>
<dbReference type="InterPro" id="IPR000015">
    <property type="entry name" value="Fimb_usher"/>
</dbReference>
<dbReference type="InterPro" id="IPR013784">
    <property type="entry name" value="Carb-bd-like_fold"/>
</dbReference>
<dbReference type="SUPFAM" id="SSF49452">
    <property type="entry name" value="Starch-binding domain-like"/>
    <property type="match status" value="1"/>
</dbReference>
<dbReference type="Pfam" id="PF00577">
    <property type="entry name" value="Usher"/>
    <property type="match status" value="1"/>
</dbReference>
<proteinExistence type="predicted"/>
<keyword evidence="3" id="KW-1185">Reference proteome</keyword>
<comment type="caution">
    <text evidence="2">The sequence shown here is derived from an EMBL/GenBank/DDBJ whole genome shotgun (WGS) entry which is preliminary data.</text>
</comment>
<dbReference type="GO" id="GO:0015473">
    <property type="term" value="F:fimbrial usher porin activity"/>
    <property type="evidence" value="ECO:0007669"/>
    <property type="project" value="InterPro"/>
</dbReference>